<gene>
    <name evidence="1" type="ORF">KIJ12_05745</name>
</gene>
<dbReference type="EMBL" id="JAHBFI010000014">
    <property type="protein sequence ID" value="MBZ5962648.1"/>
    <property type="molecule type" value="Genomic_DNA"/>
</dbReference>
<dbReference type="InterPro" id="IPR006427">
    <property type="entry name" value="Portal_HK97"/>
</dbReference>
<evidence type="ECO:0000313" key="1">
    <source>
        <dbReference type="EMBL" id="MBZ5962648.1"/>
    </source>
</evidence>
<proteinExistence type="predicted"/>
<dbReference type="NCBIfam" id="TIGR01537">
    <property type="entry name" value="portal_HK97"/>
    <property type="match status" value="1"/>
</dbReference>
<sequence length="357" mass="39070">MSIKNPFETRQMITPSNYMPFIFADSGVSIVPNDLISADVALHNSDLYSVTSLISADIAGAIFTGTNPNALNVLNKPSHLTSRYNFWQTIVLEILLSGNAFVVIDGQELRYVPNQNVMLDLTNDVLTYQITPFGDYQGGTYQASAVLHFKIMAHGVNGAELIGHSPLESLVNEVQQQEQANRLSLSTIAKALNPTSVIKVPEAIVSPEAKDNIRNEFEKANTGANAGRTLVLDQSADFQSISINADVAKFLNNAIYQRTQISKAFGVPDSYLNGQGDQQSNLEMIQSMYVNGLNRYIEPIVSEVKAKFSDDISLDMSSILDYSNATLKQDLLNFVDKGILEGSQAQKILVDKGVINL</sequence>
<dbReference type="RefSeq" id="WP_224144175.1">
    <property type="nucleotide sequence ID" value="NZ_JAHBFI010000014.1"/>
</dbReference>
<reference evidence="1" key="1">
    <citation type="submission" date="2021-05" db="EMBL/GenBank/DDBJ databases">
        <title>Pangenome of Leuconostoc gelidum warrants species status for Leuconostoc gelidum subsp. gasicomitatum.</title>
        <authorList>
            <person name="Johansson P."/>
            <person name="Sade E."/>
            <person name="Hultman J."/>
            <person name="Auvinen P."/>
            <person name="Bjorkroth J."/>
        </authorList>
    </citation>
    <scope>NUCLEOTIDE SEQUENCE</scope>
    <source>
        <strain evidence="1">A.21.4</strain>
    </source>
</reference>
<dbReference type="Proteomes" id="UP000752647">
    <property type="component" value="Unassembled WGS sequence"/>
</dbReference>
<comment type="caution">
    <text evidence="1">The sequence shown here is derived from an EMBL/GenBank/DDBJ whole genome shotgun (WGS) entry which is preliminary data.</text>
</comment>
<name>A0A9Q3SY07_9LACO</name>
<protein>
    <submittedName>
        <fullName evidence="1">Phage portal protein</fullName>
    </submittedName>
</protein>
<evidence type="ECO:0000313" key="2">
    <source>
        <dbReference type="Proteomes" id="UP000752647"/>
    </source>
</evidence>
<organism evidence="1 2">
    <name type="scientific">Leuconostoc gasicomitatum</name>
    <dbReference type="NCBI Taxonomy" id="115778"/>
    <lineage>
        <taxon>Bacteria</taxon>
        <taxon>Bacillati</taxon>
        <taxon>Bacillota</taxon>
        <taxon>Bacilli</taxon>
        <taxon>Lactobacillales</taxon>
        <taxon>Lactobacillaceae</taxon>
        <taxon>Leuconostoc</taxon>
        <taxon>Leuconostoc gelidum group</taxon>
    </lineage>
</organism>
<dbReference type="InterPro" id="IPR006944">
    <property type="entry name" value="Phage/GTA_portal"/>
</dbReference>
<dbReference type="Pfam" id="PF04860">
    <property type="entry name" value="Phage_portal"/>
    <property type="match status" value="1"/>
</dbReference>
<accession>A0A9Q3SY07</accession>
<dbReference type="AlphaFoldDB" id="A0A9Q3SY07"/>